<dbReference type="UniPathway" id="UPA00047">
    <property type="reaction ID" value="UER00055"/>
</dbReference>
<comment type="catalytic activity">
    <reaction evidence="11">
        <text>2 pyruvate + H(+) = (2S)-2-acetolactate + CO2</text>
        <dbReference type="Rhea" id="RHEA:25249"/>
        <dbReference type="ChEBI" id="CHEBI:15361"/>
        <dbReference type="ChEBI" id="CHEBI:15378"/>
        <dbReference type="ChEBI" id="CHEBI:16526"/>
        <dbReference type="ChEBI" id="CHEBI:58476"/>
        <dbReference type="EC" id="2.2.1.6"/>
    </reaction>
</comment>
<evidence type="ECO:0000256" key="1">
    <source>
        <dbReference type="ARBA" id="ARBA00004974"/>
    </source>
</evidence>
<dbReference type="InterPro" id="IPR012001">
    <property type="entry name" value="Thiamin_PyroP_enz_TPP-bd_dom"/>
</dbReference>
<evidence type="ECO:0000256" key="6">
    <source>
        <dbReference type="ARBA" id="ARBA00022679"/>
    </source>
</evidence>
<reference evidence="15" key="1">
    <citation type="submission" date="2021-01" db="EMBL/GenBank/DDBJ databases">
        <authorList>
            <person name="Corre E."/>
            <person name="Pelletier E."/>
            <person name="Niang G."/>
            <person name="Scheremetjew M."/>
            <person name="Finn R."/>
            <person name="Kale V."/>
            <person name="Holt S."/>
            <person name="Cochrane G."/>
            <person name="Meng A."/>
            <person name="Brown T."/>
            <person name="Cohen L."/>
        </authorList>
    </citation>
    <scope>NUCLEOTIDE SEQUENCE</scope>
    <source>
        <strain evidence="15">NY070348D</strain>
    </source>
</reference>
<dbReference type="SUPFAM" id="SSF52467">
    <property type="entry name" value="DHS-like NAD/FAD-binding domain"/>
    <property type="match status" value="1"/>
</dbReference>
<dbReference type="GO" id="GO:0030976">
    <property type="term" value="F:thiamine pyrophosphate binding"/>
    <property type="evidence" value="ECO:0007669"/>
    <property type="project" value="UniProtKB-UniRule"/>
</dbReference>
<evidence type="ECO:0000256" key="5">
    <source>
        <dbReference type="ARBA" id="ARBA00022605"/>
    </source>
</evidence>
<dbReference type="Pfam" id="PF02776">
    <property type="entry name" value="TPP_enzyme_N"/>
    <property type="match status" value="1"/>
</dbReference>
<proteinExistence type="inferred from homology"/>
<evidence type="ECO:0000313" key="15">
    <source>
        <dbReference type="EMBL" id="CAD9682016.1"/>
    </source>
</evidence>
<dbReference type="InterPro" id="IPR039368">
    <property type="entry name" value="AHAS_TPP"/>
</dbReference>
<evidence type="ECO:0000259" key="14">
    <source>
        <dbReference type="Pfam" id="PF02776"/>
    </source>
</evidence>
<comment type="cofactor">
    <cofactor evidence="11">
        <name>Mg(2+)</name>
        <dbReference type="ChEBI" id="CHEBI:18420"/>
    </cofactor>
    <text evidence="11">Binds 1 Mg(2+) ion per subunit.</text>
</comment>
<evidence type="ECO:0000256" key="8">
    <source>
        <dbReference type="ARBA" id="ARBA00022842"/>
    </source>
</evidence>
<keyword evidence="7 11" id="KW-0479">Metal-binding</keyword>
<gene>
    <name evidence="15" type="ORF">QSP1433_LOCUS7525</name>
</gene>
<dbReference type="EMBL" id="HBHK01011949">
    <property type="protein sequence ID" value="CAD9682016.1"/>
    <property type="molecule type" value="Transcribed_RNA"/>
</dbReference>
<evidence type="ECO:0000256" key="10">
    <source>
        <dbReference type="ARBA" id="ARBA00023304"/>
    </source>
</evidence>
<dbReference type="FunFam" id="3.40.50.970:FF:000007">
    <property type="entry name" value="Acetolactate synthase"/>
    <property type="match status" value="1"/>
</dbReference>
<dbReference type="GO" id="GO:0000287">
    <property type="term" value="F:magnesium ion binding"/>
    <property type="evidence" value="ECO:0007669"/>
    <property type="project" value="UniProtKB-UniRule"/>
</dbReference>
<dbReference type="GO" id="GO:0009097">
    <property type="term" value="P:isoleucine biosynthetic process"/>
    <property type="evidence" value="ECO:0007669"/>
    <property type="project" value="UniProtKB-UniPathway"/>
</dbReference>
<keyword evidence="6 11" id="KW-0808">Transferase</keyword>
<keyword evidence="9 11" id="KW-0786">Thiamine pyrophosphate</keyword>
<dbReference type="GO" id="GO:0009099">
    <property type="term" value="P:L-valine biosynthetic process"/>
    <property type="evidence" value="ECO:0007669"/>
    <property type="project" value="UniProtKB-UniPathway"/>
</dbReference>
<dbReference type="InterPro" id="IPR012846">
    <property type="entry name" value="Acetolactate_synth_lsu"/>
</dbReference>
<dbReference type="PROSITE" id="PS00187">
    <property type="entry name" value="TPP_ENZYMES"/>
    <property type="match status" value="1"/>
</dbReference>
<dbReference type="Pfam" id="PF02775">
    <property type="entry name" value="TPP_enzyme_C"/>
    <property type="match status" value="1"/>
</dbReference>
<comment type="pathway">
    <text evidence="2 11">Amino-acid biosynthesis; L-valine biosynthesis; L-valine from pyruvate: step 1/4.</text>
</comment>
<organism evidence="15">
    <name type="scientific">Mucochytrium quahogii</name>
    <dbReference type="NCBI Taxonomy" id="96639"/>
    <lineage>
        <taxon>Eukaryota</taxon>
        <taxon>Sar</taxon>
        <taxon>Stramenopiles</taxon>
        <taxon>Bigyra</taxon>
        <taxon>Labyrinthulomycetes</taxon>
        <taxon>Thraustochytrida</taxon>
        <taxon>Thraustochytriidae</taxon>
        <taxon>Mucochytrium</taxon>
    </lineage>
</organism>
<evidence type="ECO:0000256" key="2">
    <source>
        <dbReference type="ARBA" id="ARBA00005025"/>
    </source>
</evidence>
<comment type="similarity">
    <text evidence="3 11">Belongs to the TPP enzyme family.</text>
</comment>
<dbReference type="AlphaFoldDB" id="A0A7S2RWZ0"/>
<comment type="cofactor">
    <cofactor evidence="11">
        <name>thiamine diphosphate</name>
        <dbReference type="ChEBI" id="CHEBI:58937"/>
    </cofactor>
    <text evidence="11">Binds 1 thiamine pyrophosphate per subunit.</text>
</comment>
<dbReference type="SUPFAM" id="SSF52518">
    <property type="entry name" value="Thiamin diphosphate-binding fold (THDP-binding)"/>
    <property type="match status" value="2"/>
</dbReference>
<evidence type="ECO:0000256" key="7">
    <source>
        <dbReference type="ARBA" id="ARBA00022723"/>
    </source>
</evidence>
<evidence type="ECO:0000259" key="13">
    <source>
        <dbReference type="Pfam" id="PF02775"/>
    </source>
</evidence>
<feature type="domain" description="Thiamine pyrophosphate enzyme central" evidence="12">
    <location>
        <begin position="266"/>
        <end position="407"/>
    </location>
</feature>
<accession>A0A7S2RWZ0</accession>
<sequence length="654" mass="71487">MFAVRRAQVLFGGNATVRCAVGSWVGQIGVVRHKSTVGQPNAGVVAADESEPKRYESERYIGMTGAEIFHDMMRAYEVDTVFGYPGGAILPVFDAIHDSEYFKFILSRHEQGAGHMAEGYARATGKPGIVLVTSGPGATNTVTPLMDALMDGVPLIVFTGQVPTAAIGTDAFQEADVVGITRACTKWNVLVKDVRDLPRRINEAFEIATSGRPGPVLVDLPKDVTALKLTELPDATPQVAVRMKQKVEIFHKERIGAPGEREYRIIADMINKAKKPIIYCGQGIIQSKHDGPAVLKEFVDLANVPVTTTLHGMGAFDEKHPLSLKMLGMHGSATANYAIQDADLILALGARFDDRVTGRLDAFAPEAKKAELEGRGGIVHFEISPKNIHKVVDPTVAVLGDVGANLRNVLPFLVHQERKEWIDKLMLWKEKYAFKFENATGDQVLKPQQVLREMDKQLLELEETFGTKNIITKGVGAHQMFAAQHITWRTPRQAISSGGAGTMGYGLPAAIGAKLARPECIVVDVDGDASFSMTMNELITAVEYNIKVKVLLLNNNYQGMVRQWQALFYDNRFSGTKMKNPHFPAVAEAMGAKGLYCTTADELPGKIKEMLEYDEGPVVLECFVDKNEHVFPMVPAGASLSDVLLSADDNKDKK</sequence>
<dbReference type="NCBIfam" id="TIGR00118">
    <property type="entry name" value="acolac_lg"/>
    <property type="match status" value="1"/>
</dbReference>
<keyword evidence="10 11" id="KW-0100">Branched-chain amino acid biosynthesis</keyword>
<dbReference type="InterPro" id="IPR000399">
    <property type="entry name" value="TPP-bd_CS"/>
</dbReference>
<dbReference type="InterPro" id="IPR045229">
    <property type="entry name" value="TPP_enz"/>
</dbReference>
<dbReference type="Pfam" id="PF00205">
    <property type="entry name" value="TPP_enzyme_M"/>
    <property type="match status" value="1"/>
</dbReference>
<dbReference type="EC" id="2.2.1.6" evidence="4 11"/>
<feature type="domain" description="Thiamine pyrophosphate enzyme TPP-binding" evidence="13">
    <location>
        <begin position="474"/>
        <end position="622"/>
    </location>
</feature>
<dbReference type="UniPathway" id="UPA00049">
    <property type="reaction ID" value="UER00059"/>
</dbReference>
<evidence type="ECO:0000259" key="12">
    <source>
        <dbReference type="Pfam" id="PF00205"/>
    </source>
</evidence>
<name>A0A7S2RWZ0_9STRA</name>
<dbReference type="GO" id="GO:0050660">
    <property type="term" value="F:flavin adenine dinucleotide binding"/>
    <property type="evidence" value="ECO:0007669"/>
    <property type="project" value="InterPro"/>
</dbReference>
<evidence type="ECO:0000256" key="3">
    <source>
        <dbReference type="ARBA" id="ARBA00007812"/>
    </source>
</evidence>
<dbReference type="CDD" id="cd02015">
    <property type="entry name" value="TPP_AHAS"/>
    <property type="match status" value="1"/>
</dbReference>
<protein>
    <recommendedName>
        <fullName evidence="4 11">Acetolactate synthase</fullName>
        <ecNumber evidence="4 11">2.2.1.6</ecNumber>
    </recommendedName>
</protein>
<feature type="domain" description="Thiamine pyrophosphate enzyme N-terminal TPP-binding" evidence="14">
    <location>
        <begin position="63"/>
        <end position="178"/>
    </location>
</feature>
<evidence type="ECO:0000256" key="11">
    <source>
        <dbReference type="RuleBase" id="RU003591"/>
    </source>
</evidence>
<dbReference type="InterPro" id="IPR012000">
    <property type="entry name" value="Thiamin_PyroP_enz_cen_dom"/>
</dbReference>
<dbReference type="GO" id="GO:0005739">
    <property type="term" value="C:mitochondrion"/>
    <property type="evidence" value="ECO:0007669"/>
    <property type="project" value="TreeGrafter"/>
</dbReference>
<dbReference type="PANTHER" id="PTHR18968">
    <property type="entry name" value="THIAMINE PYROPHOSPHATE ENZYMES"/>
    <property type="match status" value="1"/>
</dbReference>
<dbReference type="InterPro" id="IPR029061">
    <property type="entry name" value="THDP-binding"/>
</dbReference>
<dbReference type="Gene3D" id="3.40.50.1220">
    <property type="entry name" value="TPP-binding domain"/>
    <property type="match status" value="1"/>
</dbReference>
<evidence type="ECO:0000256" key="9">
    <source>
        <dbReference type="ARBA" id="ARBA00023052"/>
    </source>
</evidence>
<evidence type="ECO:0000256" key="4">
    <source>
        <dbReference type="ARBA" id="ARBA00013145"/>
    </source>
</evidence>
<dbReference type="InterPro" id="IPR011766">
    <property type="entry name" value="TPP_enzyme_TPP-bd"/>
</dbReference>
<dbReference type="CDD" id="cd07035">
    <property type="entry name" value="TPP_PYR_POX_like"/>
    <property type="match status" value="1"/>
</dbReference>
<keyword evidence="5 11" id="KW-0028">Amino-acid biosynthesis</keyword>
<keyword evidence="8 11" id="KW-0460">Magnesium</keyword>
<dbReference type="PANTHER" id="PTHR18968:SF13">
    <property type="entry name" value="ACETOLACTATE SYNTHASE CATALYTIC SUBUNIT, MITOCHONDRIAL"/>
    <property type="match status" value="1"/>
</dbReference>
<dbReference type="FunFam" id="3.40.50.1220:FF:000008">
    <property type="entry name" value="Acetolactate synthase"/>
    <property type="match status" value="1"/>
</dbReference>
<dbReference type="GO" id="GO:0005948">
    <property type="term" value="C:acetolactate synthase complex"/>
    <property type="evidence" value="ECO:0007669"/>
    <property type="project" value="TreeGrafter"/>
</dbReference>
<dbReference type="InterPro" id="IPR029035">
    <property type="entry name" value="DHS-like_NAD/FAD-binding_dom"/>
</dbReference>
<comment type="pathway">
    <text evidence="1 11">Amino-acid biosynthesis; L-isoleucine biosynthesis; L-isoleucine from 2-oxobutanoate: step 1/4.</text>
</comment>
<dbReference type="Gene3D" id="3.40.50.970">
    <property type="match status" value="2"/>
</dbReference>
<dbReference type="GO" id="GO:0003984">
    <property type="term" value="F:acetolactate synthase activity"/>
    <property type="evidence" value="ECO:0007669"/>
    <property type="project" value="UniProtKB-EC"/>
</dbReference>